<dbReference type="STRING" id="212667.VFDL14_20885"/>
<dbReference type="Gene3D" id="3.40.630.30">
    <property type="match status" value="1"/>
</dbReference>
<dbReference type="PANTHER" id="PTHR43792:SF1">
    <property type="entry name" value="N-ACETYLTRANSFERASE DOMAIN-CONTAINING PROTEIN"/>
    <property type="match status" value="1"/>
</dbReference>
<dbReference type="CDD" id="cd04301">
    <property type="entry name" value="NAT_SF"/>
    <property type="match status" value="1"/>
</dbReference>
<dbReference type="PROSITE" id="PS51186">
    <property type="entry name" value="GNAT"/>
    <property type="match status" value="1"/>
</dbReference>
<dbReference type="Pfam" id="PF13302">
    <property type="entry name" value="Acetyltransf_3"/>
    <property type="match status" value="1"/>
</dbReference>
<name>A0A066UT90_9VIBR</name>
<reference evidence="2 3" key="1">
    <citation type="submission" date="2014-02" db="EMBL/GenBank/DDBJ databases">
        <title>Vibrio fortis Dalian14 Genome Sequencing.</title>
        <authorList>
            <person name="Wang Y."/>
            <person name="Song L."/>
            <person name="Liu G."/>
            <person name="Ding J."/>
        </authorList>
    </citation>
    <scope>NUCLEOTIDE SEQUENCE [LARGE SCALE GENOMIC DNA]</scope>
    <source>
        <strain evidence="2 3">Dalian14</strain>
    </source>
</reference>
<evidence type="ECO:0000313" key="2">
    <source>
        <dbReference type="EMBL" id="KDN27349.1"/>
    </source>
</evidence>
<dbReference type="PANTHER" id="PTHR43792">
    <property type="entry name" value="GNAT FAMILY, PUTATIVE (AFU_ORTHOLOGUE AFUA_3G00765)-RELATED-RELATED"/>
    <property type="match status" value="1"/>
</dbReference>
<dbReference type="Proteomes" id="UP000027219">
    <property type="component" value="Unassembled WGS sequence"/>
</dbReference>
<evidence type="ECO:0000313" key="3">
    <source>
        <dbReference type="Proteomes" id="UP000027219"/>
    </source>
</evidence>
<comment type="caution">
    <text evidence="2">The sequence shown here is derived from an EMBL/GenBank/DDBJ whole genome shotgun (WGS) entry which is preliminary data.</text>
</comment>
<dbReference type="InterPro" id="IPR051531">
    <property type="entry name" value="N-acetyltransferase"/>
</dbReference>
<dbReference type="AlphaFoldDB" id="A0A066UT90"/>
<gene>
    <name evidence="2" type="ORF">VFDL14_20885</name>
</gene>
<dbReference type="GO" id="GO:0016747">
    <property type="term" value="F:acyltransferase activity, transferring groups other than amino-acyl groups"/>
    <property type="evidence" value="ECO:0007669"/>
    <property type="project" value="InterPro"/>
</dbReference>
<organism evidence="2 3">
    <name type="scientific">Vibrio fortis</name>
    <dbReference type="NCBI Taxonomy" id="212667"/>
    <lineage>
        <taxon>Bacteria</taxon>
        <taxon>Pseudomonadati</taxon>
        <taxon>Pseudomonadota</taxon>
        <taxon>Gammaproteobacteria</taxon>
        <taxon>Vibrionales</taxon>
        <taxon>Vibrionaceae</taxon>
        <taxon>Vibrio</taxon>
    </lineage>
</organism>
<keyword evidence="3" id="KW-1185">Reference proteome</keyword>
<dbReference type="InterPro" id="IPR000182">
    <property type="entry name" value="GNAT_dom"/>
</dbReference>
<feature type="domain" description="N-acetyltransferase" evidence="1">
    <location>
        <begin position="8"/>
        <end position="162"/>
    </location>
</feature>
<proteinExistence type="predicted"/>
<evidence type="ECO:0000259" key="1">
    <source>
        <dbReference type="PROSITE" id="PS51186"/>
    </source>
</evidence>
<dbReference type="RefSeq" id="WP_032552703.1">
    <property type="nucleotide sequence ID" value="NZ_JFFR01000027.1"/>
</dbReference>
<dbReference type="EMBL" id="JFFR01000027">
    <property type="protein sequence ID" value="KDN27349.1"/>
    <property type="molecule type" value="Genomic_DNA"/>
</dbReference>
<dbReference type="SUPFAM" id="SSF55729">
    <property type="entry name" value="Acyl-CoA N-acyltransferases (Nat)"/>
    <property type="match status" value="1"/>
</dbReference>
<dbReference type="InterPro" id="IPR016181">
    <property type="entry name" value="Acyl_CoA_acyltransferase"/>
</dbReference>
<protein>
    <submittedName>
        <fullName evidence="2">Acetyltransferase</fullName>
    </submittedName>
</protein>
<sequence length="167" mass="18609">MIINTDRLTMAQITSEDWALFQSLNREPEVIRLCFDEPSPSDIKEAFESRLPAWNKDSTHWLCLTITNKETGEKIGVTGFRMVDGVAEVGYLILPKFHGFGFGTESLKALICWATKEQGITSFQAIVTEGNIGSEKVLLKSGFSLKEVVPDAYTIGGKLYADHIYTL</sequence>
<keyword evidence="2" id="KW-0808">Transferase</keyword>
<accession>A0A066UT90</accession>